<reference evidence="7" key="1">
    <citation type="journal article" date="2019" name="Int. J. Syst. Evol. Microbiol.">
        <title>The Global Catalogue of Microorganisms (GCM) 10K type strain sequencing project: providing services to taxonomists for standard genome sequencing and annotation.</title>
        <authorList>
            <consortium name="The Broad Institute Genomics Platform"/>
            <consortium name="The Broad Institute Genome Sequencing Center for Infectious Disease"/>
            <person name="Wu L."/>
            <person name="Ma J."/>
        </authorList>
    </citation>
    <scope>NUCLEOTIDE SEQUENCE [LARGE SCALE GENOMIC DNA]</scope>
    <source>
        <strain evidence="7">JCM 17214</strain>
    </source>
</reference>
<evidence type="ECO:0000256" key="4">
    <source>
        <dbReference type="ARBA" id="ARBA00023136"/>
    </source>
</evidence>
<feature type="transmembrane region" description="Helical" evidence="5">
    <location>
        <begin position="135"/>
        <end position="153"/>
    </location>
</feature>
<name>A0ABP7NX84_9BACT</name>
<keyword evidence="4 5" id="KW-0472">Membrane</keyword>
<dbReference type="Pfam" id="PF01040">
    <property type="entry name" value="UbiA"/>
    <property type="match status" value="1"/>
</dbReference>
<feature type="transmembrane region" description="Helical" evidence="5">
    <location>
        <begin position="86"/>
        <end position="115"/>
    </location>
</feature>
<dbReference type="RefSeq" id="WP_345117802.1">
    <property type="nucleotide sequence ID" value="NZ_BAABDH010000113.1"/>
</dbReference>
<comment type="subcellular location">
    <subcellularLocation>
        <location evidence="1">Membrane</location>
        <topology evidence="1">Multi-pass membrane protein</topology>
    </subcellularLocation>
</comment>
<feature type="transmembrane region" description="Helical" evidence="5">
    <location>
        <begin position="38"/>
        <end position="55"/>
    </location>
</feature>
<comment type="caution">
    <text evidence="6">The sequence shown here is derived from an EMBL/GenBank/DDBJ whole genome shotgun (WGS) entry which is preliminary data.</text>
</comment>
<evidence type="ECO:0000256" key="2">
    <source>
        <dbReference type="ARBA" id="ARBA00022692"/>
    </source>
</evidence>
<accession>A0ABP7NX84</accession>
<keyword evidence="3 5" id="KW-1133">Transmembrane helix</keyword>
<organism evidence="6 7">
    <name type="scientific">Hymenobacter algoricola</name>
    <dbReference type="NCBI Taxonomy" id="486267"/>
    <lineage>
        <taxon>Bacteria</taxon>
        <taxon>Pseudomonadati</taxon>
        <taxon>Bacteroidota</taxon>
        <taxon>Cytophagia</taxon>
        <taxon>Cytophagales</taxon>
        <taxon>Hymenobacteraceae</taxon>
        <taxon>Hymenobacter</taxon>
    </lineage>
</organism>
<evidence type="ECO:0000256" key="1">
    <source>
        <dbReference type="ARBA" id="ARBA00004141"/>
    </source>
</evidence>
<feature type="transmembrane region" description="Helical" evidence="5">
    <location>
        <begin position="203"/>
        <end position="229"/>
    </location>
</feature>
<sequence>MVITNYKKVLPLLRIPFSVYLMPIFWFGLSALRGPVDGWRALGVFVVLHLLAYPASNGYNSYYDRDEGSIGGLKAPPKVSEELIHLVWLFDALAVLGAALLSPLFGALVAVYLLVSKAYSYEGIRLKKYPFLSTLVVVVFQGAFTFLMTQVGVGASQATMAEPTNLLLALVSTLFLCGSYPLTQVYQHQEDRQRGDQTLSLWLGLRGTFIFAGLGLLLGAGVLAATYWLRGELRNLLIFLGATGPVVYLFGRWAWAVWQSPAAADFEHTMRMNQVSSLCLSAAFVLMLWLAHR</sequence>
<gene>
    <name evidence="6" type="ORF">GCM10022406_40030</name>
</gene>
<evidence type="ECO:0008006" key="8">
    <source>
        <dbReference type="Google" id="ProtNLM"/>
    </source>
</evidence>
<dbReference type="EMBL" id="BAABDH010000113">
    <property type="protein sequence ID" value="GAA3954430.1"/>
    <property type="molecule type" value="Genomic_DNA"/>
</dbReference>
<evidence type="ECO:0000256" key="5">
    <source>
        <dbReference type="SAM" id="Phobius"/>
    </source>
</evidence>
<feature type="transmembrane region" description="Helical" evidence="5">
    <location>
        <begin position="275"/>
        <end position="291"/>
    </location>
</feature>
<protein>
    <recommendedName>
        <fullName evidence="8">Prenyltransferase</fullName>
    </recommendedName>
</protein>
<feature type="transmembrane region" description="Helical" evidence="5">
    <location>
        <begin position="12"/>
        <end position="32"/>
    </location>
</feature>
<evidence type="ECO:0000313" key="7">
    <source>
        <dbReference type="Proteomes" id="UP001499909"/>
    </source>
</evidence>
<dbReference type="InterPro" id="IPR000537">
    <property type="entry name" value="UbiA_prenyltransferase"/>
</dbReference>
<keyword evidence="2 5" id="KW-0812">Transmembrane</keyword>
<evidence type="ECO:0000256" key="3">
    <source>
        <dbReference type="ARBA" id="ARBA00022989"/>
    </source>
</evidence>
<keyword evidence="7" id="KW-1185">Reference proteome</keyword>
<evidence type="ECO:0000313" key="6">
    <source>
        <dbReference type="EMBL" id="GAA3954430.1"/>
    </source>
</evidence>
<proteinExistence type="predicted"/>
<feature type="transmembrane region" description="Helical" evidence="5">
    <location>
        <begin position="236"/>
        <end position="255"/>
    </location>
</feature>
<dbReference type="Proteomes" id="UP001499909">
    <property type="component" value="Unassembled WGS sequence"/>
</dbReference>